<dbReference type="CDD" id="cd01171">
    <property type="entry name" value="YXKO-related"/>
    <property type="match status" value="1"/>
</dbReference>
<dbReference type="EC" id="4.2.1.136" evidence="6"/>
<evidence type="ECO:0000313" key="8">
    <source>
        <dbReference type="EMBL" id="UOO88490.1"/>
    </source>
</evidence>
<keyword evidence="5 6" id="KW-0456">Lyase</keyword>
<feature type="binding site" evidence="6">
    <location>
        <position position="157"/>
    </location>
    <ligand>
        <name>(6S)-NADPHX</name>
        <dbReference type="ChEBI" id="CHEBI:64076"/>
    </ligand>
</feature>
<name>A0ABY4DZD7_9NEIS</name>
<keyword evidence="4 6" id="KW-0520">NAD</keyword>
<dbReference type="SUPFAM" id="SSF53613">
    <property type="entry name" value="Ribokinase-like"/>
    <property type="match status" value="1"/>
</dbReference>
<keyword evidence="1 6" id="KW-0547">Nucleotide-binding</keyword>
<evidence type="ECO:0000259" key="7">
    <source>
        <dbReference type="PROSITE" id="PS51383"/>
    </source>
</evidence>
<dbReference type="Gene3D" id="3.40.1190.20">
    <property type="match status" value="1"/>
</dbReference>
<comment type="cofactor">
    <cofactor evidence="6">
        <name>Mg(2+)</name>
        <dbReference type="ChEBI" id="CHEBI:18420"/>
    </cofactor>
</comment>
<dbReference type="HAMAP" id="MF_01965">
    <property type="entry name" value="NADHX_dehydratase"/>
    <property type="match status" value="1"/>
</dbReference>
<keyword evidence="2 6" id="KW-0067">ATP-binding</keyword>
<feature type="binding site" evidence="6">
    <location>
        <position position="102"/>
    </location>
    <ligand>
        <name>(6S)-NADPHX</name>
        <dbReference type="ChEBI" id="CHEBI:64076"/>
    </ligand>
</feature>
<dbReference type="InterPro" id="IPR029056">
    <property type="entry name" value="Ribokinase-like"/>
</dbReference>
<feature type="binding site" evidence="6">
    <location>
        <position position="223"/>
    </location>
    <ligand>
        <name>AMP</name>
        <dbReference type="ChEBI" id="CHEBI:456215"/>
    </ligand>
</feature>
<feature type="domain" description="YjeF C-terminal" evidence="7">
    <location>
        <begin position="9"/>
        <end position="284"/>
    </location>
</feature>
<reference evidence="8 9" key="1">
    <citation type="journal article" date="2022" name="Res Sq">
        <title>Evolution of multicellular longitudinally dividing oral cavity symbionts (Neisseriaceae).</title>
        <authorList>
            <person name="Nyongesa S."/>
            <person name="Weber P."/>
            <person name="Bernet E."/>
            <person name="Pullido F."/>
            <person name="Nieckarz M."/>
            <person name="Delaby M."/>
            <person name="Nieves C."/>
            <person name="Viehboeck T."/>
            <person name="Krause N."/>
            <person name="Rivera-Millot A."/>
            <person name="Nakamura A."/>
            <person name="Vischer N."/>
            <person name="VanNieuwenhze M."/>
            <person name="Brun Y."/>
            <person name="Cava F."/>
            <person name="Bulgheresi S."/>
            <person name="Veyrier F."/>
        </authorList>
    </citation>
    <scope>NUCLEOTIDE SEQUENCE [LARGE SCALE GENOMIC DNA]</scope>
    <source>
        <strain evidence="8 9">SN4</strain>
    </source>
</reference>
<feature type="binding site" evidence="6">
    <location>
        <position position="44"/>
    </location>
    <ligand>
        <name>(6S)-NADPHX</name>
        <dbReference type="ChEBI" id="CHEBI:64076"/>
    </ligand>
</feature>
<accession>A0ABY4DZD7</accession>
<dbReference type="RefSeq" id="WP_058357826.1">
    <property type="nucleotide sequence ID" value="NZ_CABKVG010000010.1"/>
</dbReference>
<dbReference type="PANTHER" id="PTHR12592">
    <property type="entry name" value="ATP-DEPENDENT (S)-NAD(P)H-HYDRATE DEHYDRATASE FAMILY MEMBER"/>
    <property type="match status" value="1"/>
</dbReference>
<evidence type="ECO:0000256" key="6">
    <source>
        <dbReference type="HAMAP-Rule" id="MF_01965"/>
    </source>
</evidence>
<protein>
    <recommendedName>
        <fullName evidence="6">ADP-dependent (S)-NAD(P)H-hydrate dehydratase</fullName>
        <ecNumber evidence="6">4.2.1.136</ecNumber>
    </recommendedName>
    <alternativeName>
        <fullName evidence="6">ADP-dependent NAD(P)HX dehydratase</fullName>
    </alternativeName>
</protein>
<sequence length="290" mass="31045">MWETYQHFARQHFPELCQQRPVDSHKGTFGTVAIIGGNIGMSGAVIMAARAALKLGAGKVKIGFAQDSLPLPVLENQPEIMLYTADALLQHQDISAWSIGCGLDTDTRALHTMHLARERFQTDTHAQVVWDADALNLFSLHEDLQAAIQSQHIITPHPTEAARLLHTTTASIQADRKTAVAQLQQRFGCISVLKGHHSLVQVAAQNAYVNLSGNAGLATAGSGDILSGFMTSLLAQGMDADIAAPAAVWLHAAAAEVLALQKIGPIGMVATELIDAARFLRNQLSVAIEI</sequence>
<evidence type="ECO:0000256" key="2">
    <source>
        <dbReference type="ARBA" id="ARBA00022840"/>
    </source>
</evidence>
<organism evidence="8 9">
    <name type="scientific">Vitreoscilla massiliensis</name>
    <dbReference type="NCBI Taxonomy" id="1689272"/>
    <lineage>
        <taxon>Bacteria</taxon>
        <taxon>Pseudomonadati</taxon>
        <taxon>Pseudomonadota</taxon>
        <taxon>Betaproteobacteria</taxon>
        <taxon>Neisseriales</taxon>
        <taxon>Neisseriaceae</taxon>
        <taxon>Vitreoscilla</taxon>
    </lineage>
</organism>
<gene>
    <name evidence="6" type="primary">nnrD</name>
    <name evidence="8" type="ORF">LVJ82_13580</name>
</gene>
<evidence type="ECO:0000256" key="3">
    <source>
        <dbReference type="ARBA" id="ARBA00022857"/>
    </source>
</evidence>
<comment type="similarity">
    <text evidence="6">Belongs to the NnrD/CARKD family.</text>
</comment>
<evidence type="ECO:0000313" key="9">
    <source>
        <dbReference type="Proteomes" id="UP000832011"/>
    </source>
</evidence>
<dbReference type="NCBIfam" id="TIGR00196">
    <property type="entry name" value="yjeF_cterm"/>
    <property type="match status" value="1"/>
</dbReference>
<feature type="binding site" evidence="6">
    <location>
        <position position="224"/>
    </location>
    <ligand>
        <name>(6S)-NADPHX</name>
        <dbReference type="ChEBI" id="CHEBI:64076"/>
    </ligand>
</feature>
<comment type="subunit">
    <text evidence="6">Homotetramer.</text>
</comment>
<evidence type="ECO:0000256" key="4">
    <source>
        <dbReference type="ARBA" id="ARBA00023027"/>
    </source>
</evidence>
<comment type="catalytic activity">
    <reaction evidence="6">
        <text>(6S)-NADHX + ADP = AMP + phosphate + NADH + H(+)</text>
        <dbReference type="Rhea" id="RHEA:32223"/>
        <dbReference type="ChEBI" id="CHEBI:15378"/>
        <dbReference type="ChEBI" id="CHEBI:43474"/>
        <dbReference type="ChEBI" id="CHEBI:57945"/>
        <dbReference type="ChEBI" id="CHEBI:64074"/>
        <dbReference type="ChEBI" id="CHEBI:456215"/>
        <dbReference type="ChEBI" id="CHEBI:456216"/>
        <dbReference type="EC" id="4.2.1.136"/>
    </reaction>
</comment>
<keyword evidence="9" id="KW-1185">Reference proteome</keyword>
<dbReference type="Proteomes" id="UP000832011">
    <property type="component" value="Chromosome"/>
</dbReference>
<keyword evidence="3 6" id="KW-0521">NADP</keyword>
<proteinExistence type="inferred from homology"/>
<comment type="function">
    <text evidence="6">Catalyzes the dehydration of the S-form of NAD(P)HX at the expense of ADP, which is converted to AMP. Together with NAD(P)HX epimerase, which catalyzes the epimerization of the S- and R-forms, the enzyme allows the repair of both epimers of NAD(P)HX, a damaged form of NAD(P)H that is a result of enzymatic or heat-dependent hydration.</text>
</comment>
<dbReference type="PROSITE" id="PS51383">
    <property type="entry name" value="YJEF_C_3"/>
    <property type="match status" value="1"/>
</dbReference>
<dbReference type="EMBL" id="CP091511">
    <property type="protein sequence ID" value="UOO88490.1"/>
    <property type="molecule type" value="Genomic_DNA"/>
</dbReference>
<evidence type="ECO:0000256" key="1">
    <source>
        <dbReference type="ARBA" id="ARBA00022741"/>
    </source>
</evidence>
<comment type="catalytic activity">
    <reaction evidence="6">
        <text>(6S)-NADPHX + ADP = AMP + phosphate + NADPH + H(+)</text>
        <dbReference type="Rhea" id="RHEA:32235"/>
        <dbReference type="ChEBI" id="CHEBI:15378"/>
        <dbReference type="ChEBI" id="CHEBI:43474"/>
        <dbReference type="ChEBI" id="CHEBI:57783"/>
        <dbReference type="ChEBI" id="CHEBI:64076"/>
        <dbReference type="ChEBI" id="CHEBI:456215"/>
        <dbReference type="ChEBI" id="CHEBI:456216"/>
        <dbReference type="EC" id="4.2.1.136"/>
    </reaction>
</comment>
<evidence type="ECO:0000256" key="5">
    <source>
        <dbReference type="ARBA" id="ARBA00023239"/>
    </source>
</evidence>
<dbReference type="Pfam" id="PF01256">
    <property type="entry name" value="Carb_kinase"/>
    <property type="match status" value="1"/>
</dbReference>
<feature type="binding site" evidence="6">
    <location>
        <begin position="194"/>
        <end position="198"/>
    </location>
    <ligand>
        <name>AMP</name>
        <dbReference type="ChEBI" id="CHEBI:456215"/>
    </ligand>
</feature>
<dbReference type="PANTHER" id="PTHR12592:SF0">
    <property type="entry name" value="ATP-DEPENDENT (S)-NAD(P)H-HYDRATE DEHYDRATASE"/>
    <property type="match status" value="1"/>
</dbReference>
<dbReference type="InterPro" id="IPR000631">
    <property type="entry name" value="CARKD"/>
</dbReference>